<accession>A0A1M7IFP5</accession>
<proteinExistence type="predicted"/>
<evidence type="ECO:0000313" key="3">
    <source>
        <dbReference type="EMBL" id="SHM39594.1"/>
    </source>
</evidence>
<protein>
    <recommendedName>
        <fullName evidence="5">DUF434 domain-containing protein</fullName>
    </recommendedName>
</protein>
<dbReference type="PANTHER" id="PTHR42252">
    <property type="entry name" value="DUF5616 DOMAIN-CONTAINING PROTEIN"/>
    <property type="match status" value="1"/>
</dbReference>
<evidence type="ECO:0000259" key="2">
    <source>
        <dbReference type="Pfam" id="PF18481"/>
    </source>
</evidence>
<dbReference type="InterPro" id="IPR007368">
    <property type="entry name" value="DUF434"/>
</dbReference>
<evidence type="ECO:0008006" key="5">
    <source>
        <dbReference type="Google" id="ProtNLM"/>
    </source>
</evidence>
<dbReference type="Pfam" id="PF04256">
    <property type="entry name" value="DUF434"/>
    <property type="match status" value="1"/>
</dbReference>
<reference evidence="3 4" key="1">
    <citation type="submission" date="2016-11" db="EMBL/GenBank/DDBJ databases">
        <authorList>
            <person name="Jaros S."/>
            <person name="Januszkiewicz K."/>
            <person name="Wedrychowicz H."/>
        </authorList>
    </citation>
    <scope>NUCLEOTIDE SEQUENCE [LARGE SCALE GENOMIC DNA]</scope>
    <source>
        <strain evidence="3 4">DSM 15930</strain>
    </source>
</reference>
<dbReference type="Proteomes" id="UP000184038">
    <property type="component" value="Unassembled WGS sequence"/>
</dbReference>
<dbReference type="EMBL" id="FRCP01000009">
    <property type="protein sequence ID" value="SHM39594.1"/>
    <property type="molecule type" value="Genomic_DNA"/>
</dbReference>
<evidence type="ECO:0000259" key="1">
    <source>
        <dbReference type="Pfam" id="PF04256"/>
    </source>
</evidence>
<feature type="domain" description="DUF434" evidence="1">
    <location>
        <begin position="24"/>
        <end position="76"/>
    </location>
</feature>
<dbReference type="STRING" id="1120996.SAMN02746066_01837"/>
<dbReference type="OrthoDB" id="5372493at2"/>
<gene>
    <name evidence="3" type="ORF">SAMN02746066_01837</name>
</gene>
<dbReference type="InterPro" id="IPR041652">
    <property type="entry name" value="DUF5616"/>
</dbReference>
<sequence length="246" mass="28394">MPKVVRRGYQKEDTYEFQDEEKTKLEKAAYELYFLLNQGYPIKQATTFIGNHYMFSERQRLALVRTISSYEDCISRFTKQITTFHDVKTVHIDGFNTIITLEVALSGSPIFKSLDGTIRDLAGLRGNYRIIDKTDKAIHLIYQWLRSKEIKEAIFYLDSPVSNSGRLANVVKEIAETYELQVQTYVIPDVDRTLEKQANVVTSDAIILNKCVSWLNMNSEIIEQINEVWEVSLCSKVVKQEGIFKA</sequence>
<feature type="domain" description="DUF5616" evidence="2">
    <location>
        <begin position="88"/>
        <end position="219"/>
    </location>
</feature>
<dbReference type="RefSeq" id="WP_073286394.1">
    <property type="nucleotide sequence ID" value="NZ_FRCP01000009.1"/>
</dbReference>
<organism evidence="3 4">
    <name type="scientific">Anaerosporobacter mobilis DSM 15930</name>
    <dbReference type="NCBI Taxonomy" id="1120996"/>
    <lineage>
        <taxon>Bacteria</taxon>
        <taxon>Bacillati</taxon>
        <taxon>Bacillota</taxon>
        <taxon>Clostridia</taxon>
        <taxon>Lachnospirales</taxon>
        <taxon>Lachnospiraceae</taxon>
        <taxon>Anaerosporobacter</taxon>
    </lineage>
</organism>
<dbReference type="PANTHER" id="PTHR42252:SF1">
    <property type="entry name" value="DUF434 DOMAIN-CONTAINING PROTEIN"/>
    <property type="match status" value="1"/>
</dbReference>
<keyword evidence="4" id="KW-1185">Reference proteome</keyword>
<name>A0A1M7IFP5_9FIRM</name>
<evidence type="ECO:0000313" key="4">
    <source>
        <dbReference type="Proteomes" id="UP000184038"/>
    </source>
</evidence>
<dbReference type="AlphaFoldDB" id="A0A1M7IFP5"/>
<dbReference type="Pfam" id="PF18481">
    <property type="entry name" value="DUF5616"/>
    <property type="match status" value="1"/>
</dbReference>